<dbReference type="KEGG" id="mgin:FRZ54_19180"/>
<dbReference type="AlphaFoldDB" id="A0A5B8V018"/>
<keyword evidence="4" id="KW-1185">Reference proteome</keyword>
<dbReference type="Proteomes" id="UP000321479">
    <property type="component" value="Chromosome"/>
</dbReference>
<evidence type="ECO:0000313" key="3">
    <source>
        <dbReference type="EMBL" id="QEC64602.1"/>
    </source>
</evidence>
<evidence type="ECO:0000259" key="2">
    <source>
        <dbReference type="Pfam" id="PF16871"/>
    </source>
</evidence>
<feature type="chain" id="PRO_5022884796" evidence="1">
    <location>
        <begin position="26"/>
        <end position="443"/>
    </location>
</feature>
<dbReference type="OrthoDB" id="6014523at2"/>
<dbReference type="EMBL" id="CP042436">
    <property type="protein sequence ID" value="QEC64602.1"/>
    <property type="molecule type" value="Genomic_DNA"/>
</dbReference>
<feature type="signal peptide" evidence="1">
    <location>
        <begin position="1"/>
        <end position="25"/>
    </location>
</feature>
<evidence type="ECO:0000256" key="1">
    <source>
        <dbReference type="SAM" id="SignalP"/>
    </source>
</evidence>
<reference evidence="3 4" key="1">
    <citation type="journal article" date="2017" name="Curr. Microbiol.">
        <title>Mucilaginibacter ginsenosidivorans sp. nov., Isolated from Soil of Ginseng Field.</title>
        <authorList>
            <person name="Kim M.M."/>
            <person name="Siddiqi M.Z."/>
            <person name="Im W.T."/>
        </authorList>
    </citation>
    <scope>NUCLEOTIDE SEQUENCE [LARGE SCALE GENOMIC DNA]</scope>
    <source>
        <strain evidence="3 4">Gsoil 3017</strain>
    </source>
</reference>
<dbReference type="InterPro" id="IPR031712">
    <property type="entry name" value="DUF5077"/>
</dbReference>
<accession>A0A5B8V018</accession>
<name>A0A5B8V018_9SPHI</name>
<dbReference type="Pfam" id="PF16871">
    <property type="entry name" value="DUF5077"/>
    <property type="match status" value="1"/>
</dbReference>
<organism evidence="3 4">
    <name type="scientific">Mucilaginibacter ginsenosidivorans</name>
    <dbReference type="NCBI Taxonomy" id="398053"/>
    <lineage>
        <taxon>Bacteria</taxon>
        <taxon>Pseudomonadati</taxon>
        <taxon>Bacteroidota</taxon>
        <taxon>Sphingobacteriia</taxon>
        <taxon>Sphingobacteriales</taxon>
        <taxon>Sphingobacteriaceae</taxon>
        <taxon>Mucilaginibacter</taxon>
    </lineage>
</organism>
<dbReference type="Pfam" id="PF11958">
    <property type="entry name" value="DUF3472"/>
    <property type="match status" value="1"/>
</dbReference>
<gene>
    <name evidence="3" type="ORF">FRZ54_19180</name>
</gene>
<sequence>MIRIMKRTCRVTAIFSICIFLATFATSEAIGRSKKKTDTLTLIPFGGNAWRTDKDTTGGNISNEGIINWSSAKATFTSYVRFGQMGKLNVYLHLSVPKGRSSITVTALGISKTITTSGSGFRDVYVGDWMIRDTGYIAFQLKGVSKTGDVFADITGIALSGDPVKSKMSFVKDNEGQFFYWGRRGPSVHLGYTVPDGVNAEWFYNEVTVPKGNDVLGSYFMACGFAEGYFGMQVNSPTERHILFSVWSPFNTDDPKSIPEDQKIIMLKKGDNVHTGEFGNEGSGGQSYMNFMWKAGTTYKFLVHAKPDGKGRTEYTAYFFAPEAGKWQLIAGFSRPKTDTYLEHLHSFLENFEPEQGTKTREVHFNNGWICDSNGKWMELTKARFTADNTGAKGYRMDYAGGVKGQSFFLKNCGFFNNYTPRNIFFEWPRSGKKLNIDLSKLP</sequence>
<feature type="domain" description="DUF5077" evidence="2">
    <location>
        <begin position="43"/>
        <end position="162"/>
    </location>
</feature>
<evidence type="ECO:0000313" key="4">
    <source>
        <dbReference type="Proteomes" id="UP000321479"/>
    </source>
</evidence>
<dbReference type="InterPro" id="IPR021862">
    <property type="entry name" value="DUF3472"/>
</dbReference>
<protein>
    <submittedName>
        <fullName evidence="3">DUF3472 domain-containing protein</fullName>
    </submittedName>
</protein>
<keyword evidence="1" id="KW-0732">Signal</keyword>
<proteinExistence type="predicted"/>